<organism evidence="2">
    <name type="scientific">Candidatus Kentrum sp. UNK</name>
    <dbReference type="NCBI Taxonomy" id="2126344"/>
    <lineage>
        <taxon>Bacteria</taxon>
        <taxon>Pseudomonadati</taxon>
        <taxon>Pseudomonadota</taxon>
        <taxon>Gammaproteobacteria</taxon>
        <taxon>Candidatus Kentrum</taxon>
    </lineage>
</organism>
<proteinExistence type="predicted"/>
<reference evidence="2" key="1">
    <citation type="submission" date="2019-02" db="EMBL/GenBank/DDBJ databases">
        <authorList>
            <person name="Gruber-Vodicka R. H."/>
            <person name="Seah K. B. B."/>
        </authorList>
    </citation>
    <scope>NUCLEOTIDE SEQUENCE</scope>
    <source>
        <strain evidence="2">BECK_BY19</strain>
        <strain evidence="1">BECK_BY8</strain>
    </source>
</reference>
<protein>
    <submittedName>
        <fullName evidence="2">Uncharacterized protein</fullName>
    </submittedName>
</protein>
<accession>A0A451AWS7</accession>
<dbReference type="AlphaFoldDB" id="A0A451AWS7"/>
<gene>
    <name evidence="1" type="ORF">BECKUNK1418G_GA0071005_102421</name>
    <name evidence="2" type="ORF">BECKUNK1418H_GA0071006_103021</name>
</gene>
<sequence length="77" mass="8276">MAISDSLLTNLAILLNDLNNPFVTYTRAPGRNPLIGVGAVQIIALPRLEFHLSVLCKFGNPLIPYAGMPGCNPRATE</sequence>
<evidence type="ECO:0000313" key="2">
    <source>
        <dbReference type="EMBL" id="VFK70514.1"/>
    </source>
</evidence>
<evidence type="ECO:0000313" key="1">
    <source>
        <dbReference type="EMBL" id="VFK62470.1"/>
    </source>
</evidence>
<name>A0A451AWS7_9GAMM</name>
<dbReference type="EMBL" id="CAADFZ010000024">
    <property type="protein sequence ID" value="VFK62470.1"/>
    <property type="molecule type" value="Genomic_DNA"/>
</dbReference>
<dbReference type="EMBL" id="CAADGD010000030">
    <property type="protein sequence ID" value="VFK70514.1"/>
    <property type="molecule type" value="Genomic_DNA"/>
</dbReference>